<dbReference type="GO" id="GO:0009166">
    <property type="term" value="P:nucleotide catabolic process"/>
    <property type="evidence" value="ECO:0007669"/>
    <property type="project" value="TreeGrafter"/>
</dbReference>
<dbReference type="Proteomes" id="UP000629468">
    <property type="component" value="Unassembled WGS sequence"/>
</dbReference>
<dbReference type="EMBL" id="JABXXO010000006">
    <property type="protein sequence ID" value="KAF7776669.1"/>
    <property type="molecule type" value="Genomic_DNA"/>
</dbReference>
<dbReference type="SUPFAM" id="SSF56784">
    <property type="entry name" value="HAD-like"/>
    <property type="match status" value="1"/>
</dbReference>
<name>A0A8H7KHI7_AGABI</name>
<protein>
    <recommendedName>
        <fullName evidence="4">Pyrimidine 5-nucleotidase</fullName>
    </recommendedName>
</protein>
<dbReference type="InterPro" id="IPR052791">
    <property type="entry name" value="SSM1_domain"/>
</dbReference>
<evidence type="ECO:0000313" key="2">
    <source>
        <dbReference type="EMBL" id="KAF7776669.1"/>
    </source>
</evidence>
<dbReference type="GO" id="GO:0008252">
    <property type="term" value="F:nucleotidase activity"/>
    <property type="evidence" value="ECO:0007669"/>
    <property type="project" value="TreeGrafter"/>
</dbReference>
<proteinExistence type="predicted"/>
<reference evidence="2 3" key="1">
    <citation type="journal article" name="Sci. Rep.">
        <title>Telomere-to-telomere assembled and centromere annotated genomes of the two main subspecies of the button mushroom Agaricus bisporus reveal especially polymorphic chromosome ends.</title>
        <authorList>
            <person name="Sonnenberg A.S.M."/>
            <person name="Sedaghat-Telgerd N."/>
            <person name="Lavrijssen B."/>
            <person name="Ohm R.A."/>
            <person name="Hendrickx P.M."/>
            <person name="Scholtmeijer K."/>
            <person name="Baars J.J.P."/>
            <person name="van Peer A."/>
        </authorList>
    </citation>
    <scope>NUCLEOTIDE SEQUENCE [LARGE SCALE GENOMIC DNA]</scope>
    <source>
        <strain evidence="2 3">H119_p4</strain>
    </source>
</reference>
<dbReference type="SFLD" id="SFLDG01129">
    <property type="entry name" value="C1.5:_HAD__Beta-PGM__Phosphata"/>
    <property type="match status" value="1"/>
</dbReference>
<dbReference type="NCBIfam" id="TIGR01509">
    <property type="entry name" value="HAD-SF-IA-v3"/>
    <property type="match status" value="1"/>
</dbReference>
<evidence type="ECO:0000256" key="1">
    <source>
        <dbReference type="SAM" id="MobiDB-lite"/>
    </source>
</evidence>
<dbReference type="GO" id="GO:0006206">
    <property type="term" value="P:pyrimidine nucleobase metabolic process"/>
    <property type="evidence" value="ECO:0007669"/>
    <property type="project" value="TreeGrafter"/>
</dbReference>
<accession>A0A8H7KHI7</accession>
<dbReference type="SFLD" id="SFLDS00003">
    <property type="entry name" value="Haloacid_Dehalogenase"/>
    <property type="match status" value="1"/>
</dbReference>
<dbReference type="InterPro" id="IPR006439">
    <property type="entry name" value="HAD-SF_hydro_IA"/>
</dbReference>
<dbReference type="Gene3D" id="3.40.50.1000">
    <property type="entry name" value="HAD superfamily/HAD-like"/>
    <property type="match status" value="1"/>
</dbReference>
<dbReference type="SFLD" id="SFLDG01132">
    <property type="entry name" value="C1.5.3:_5'-Nucleotidase_Like"/>
    <property type="match status" value="1"/>
</dbReference>
<dbReference type="PANTHER" id="PTHR47438">
    <property type="entry name" value="PHOSPHATE METABOLISM PROTEIN 8-RELATED"/>
    <property type="match status" value="1"/>
</dbReference>
<dbReference type="Gene3D" id="1.10.150.450">
    <property type="match status" value="1"/>
</dbReference>
<dbReference type="PANTHER" id="PTHR47438:SF1">
    <property type="entry name" value="PHOSPHATE METABOLISM PROTEIN 8-RELATED"/>
    <property type="match status" value="1"/>
</dbReference>
<organism evidence="2 3">
    <name type="scientific">Agaricus bisporus var. burnettii</name>
    <dbReference type="NCBI Taxonomy" id="192524"/>
    <lineage>
        <taxon>Eukaryota</taxon>
        <taxon>Fungi</taxon>
        <taxon>Dikarya</taxon>
        <taxon>Basidiomycota</taxon>
        <taxon>Agaricomycotina</taxon>
        <taxon>Agaricomycetes</taxon>
        <taxon>Agaricomycetidae</taxon>
        <taxon>Agaricales</taxon>
        <taxon>Agaricineae</taxon>
        <taxon>Agaricaceae</taxon>
        <taxon>Agaricus</taxon>
    </lineage>
</organism>
<dbReference type="InterPro" id="IPR023214">
    <property type="entry name" value="HAD_sf"/>
</dbReference>
<dbReference type="InterPro" id="IPR010237">
    <property type="entry name" value="Pyr-5-nucltdase"/>
</dbReference>
<gene>
    <name evidence="2" type="ORF">Agabi119p4_5062</name>
</gene>
<dbReference type="NCBIfam" id="TIGR01993">
    <property type="entry name" value="Pyr-5-nucltdase"/>
    <property type="match status" value="1"/>
</dbReference>
<evidence type="ECO:0000313" key="3">
    <source>
        <dbReference type="Proteomes" id="UP000629468"/>
    </source>
</evidence>
<feature type="compositionally biased region" description="Polar residues" evidence="1">
    <location>
        <begin position="335"/>
        <end position="344"/>
    </location>
</feature>
<dbReference type="AlphaFoldDB" id="A0A8H7KHI7"/>
<evidence type="ECO:0008006" key="4">
    <source>
        <dbReference type="Google" id="ProtNLM"/>
    </source>
</evidence>
<feature type="region of interest" description="Disordered" evidence="1">
    <location>
        <begin position="328"/>
        <end position="375"/>
    </location>
</feature>
<sequence>MADDASNADDRVIVWFDIDNTLYSASSKISQAMGERIHNYFVSLGLSHEEASTLHHRYYSQYGLALRGLKRYHDVDVLDFDRKCDGSLPLEQMISYDPALRKLFEDIDRSKARVWALTNAYKPHAERVLNILKLNDLVDGLVFCDYTIPEFSCKPEAAYYKMAMKQANVTDPSKCYFVDDNRGNIDGALAQGWGKCVHFCEKGLESMEGGITKQIGDEPLDPTKANGSSIVETLIMEFIPRYAQPFTLNEAIGLDVSVIVDEIARLQNSLKHLRETQTLLREFQSQEAPGTADPEVQKALEENEVVIGSQTERITILRMALAEKGVGDGRHYDASRTSPTGSEESITEQRDSSIQTQATDTERQTGPEDGGGIHL</sequence>
<dbReference type="InterPro" id="IPR036412">
    <property type="entry name" value="HAD-like_sf"/>
</dbReference>
<dbReference type="Pfam" id="PF00702">
    <property type="entry name" value="Hydrolase"/>
    <property type="match status" value="1"/>
</dbReference>
<comment type="caution">
    <text evidence="2">The sequence shown here is derived from an EMBL/GenBank/DDBJ whole genome shotgun (WGS) entry which is preliminary data.</text>
</comment>